<sequence>MGASIPDILAAILTTKKEEVAAGRARQPDAVVRAAAEKRLHSDPPRGFAQALQRKRAEQVPGVIAEVKRASPSKGVLRDPFDPVAIAKSYEAGGAACLSVLTDVHYFQGSNAFLQAARGAVSLPVLRKDFLIDPWQVWEAAAIGADAILLIVAALDDARLRDLTALATELGLDVLVEVHDAEEFERALMLPTPLIGVNNRNLRTFAVSLETTLSLLPHYPDDRLPIAESGILTRADVERLWQAGVPAFLVGEAFMRAPEPGAALTALFASVGLSPQQSEA</sequence>
<dbReference type="NCBIfam" id="NF001373">
    <property type="entry name" value="PRK00278.1-6"/>
    <property type="match status" value="1"/>
</dbReference>
<keyword evidence="3 8" id="KW-0028">Amino-acid biosynthesis</keyword>
<reference evidence="10 11" key="1">
    <citation type="submission" date="2018-04" db="EMBL/GenBank/DDBJ databases">
        <title>Complete genome sequence of Hydrogenophilus thermoluteolus TH-1.</title>
        <authorList>
            <person name="Arai H."/>
        </authorList>
    </citation>
    <scope>NUCLEOTIDE SEQUENCE [LARGE SCALE GENOMIC DNA]</scope>
    <source>
        <strain evidence="10 11">TH-1</strain>
    </source>
</reference>
<evidence type="ECO:0000256" key="4">
    <source>
        <dbReference type="ARBA" id="ARBA00022793"/>
    </source>
</evidence>
<protein>
    <recommendedName>
        <fullName evidence="8">Indole-3-glycerol phosphate synthase</fullName>
        <shortName evidence="8">IGPS</shortName>
        <ecNumber evidence="8">4.1.1.48</ecNumber>
    </recommendedName>
</protein>
<keyword evidence="6 8" id="KW-0057">Aromatic amino acid biosynthesis</keyword>
<dbReference type="InterPro" id="IPR013798">
    <property type="entry name" value="Indole-3-glycerol_P_synth_dom"/>
</dbReference>
<dbReference type="Proteomes" id="UP000262004">
    <property type="component" value="Chromosome"/>
</dbReference>
<organism evidence="10 11">
    <name type="scientific">Hydrogenophilus thermoluteolus</name>
    <name type="common">Pseudomonas hydrogenothermophila</name>
    <dbReference type="NCBI Taxonomy" id="297"/>
    <lineage>
        <taxon>Bacteria</taxon>
        <taxon>Pseudomonadati</taxon>
        <taxon>Pseudomonadota</taxon>
        <taxon>Hydrogenophilia</taxon>
        <taxon>Hydrogenophilales</taxon>
        <taxon>Hydrogenophilaceae</taxon>
        <taxon>Hydrogenophilus</taxon>
    </lineage>
</organism>
<dbReference type="PROSITE" id="PS00614">
    <property type="entry name" value="IGPS"/>
    <property type="match status" value="1"/>
</dbReference>
<dbReference type="InterPro" id="IPR013785">
    <property type="entry name" value="Aldolase_TIM"/>
</dbReference>
<dbReference type="InterPro" id="IPR011060">
    <property type="entry name" value="RibuloseP-bd_barrel"/>
</dbReference>
<dbReference type="Pfam" id="PF00218">
    <property type="entry name" value="IGPS"/>
    <property type="match status" value="1"/>
</dbReference>
<dbReference type="GO" id="GO:0004640">
    <property type="term" value="F:phosphoribosylanthranilate isomerase activity"/>
    <property type="evidence" value="ECO:0007669"/>
    <property type="project" value="TreeGrafter"/>
</dbReference>
<dbReference type="Gene3D" id="3.20.20.70">
    <property type="entry name" value="Aldolase class I"/>
    <property type="match status" value="1"/>
</dbReference>
<dbReference type="PANTHER" id="PTHR22854:SF2">
    <property type="entry name" value="INDOLE-3-GLYCEROL-PHOSPHATE SYNTHASE"/>
    <property type="match status" value="1"/>
</dbReference>
<dbReference type="EC" id="4.1.1.48" evidence="8"/>
<feature type="domain" description="Indole-3-glycerol phosphate synthase" evidence="9">
    <location>
        <begin position="10"/>
        <end position="266"/>
    </location>
</feature>
<dbReference type="GO" id="GO:0000162">
    <property type="term" value="P:L-tryptophan biosynthetic process"/>
    <property type="evidence" value="ECO:0007669"/>
    <property type="project" value="UniProtKB-UniRule"/>
</dbReference>
<evidence type="ECO:0000313" key="10">
    <source>
        <dbReference type="EMBL" id="BBD77851.1"/>
    </source>
</evidence>
<gene>
    <name evidence="8 10" type="primary">trpC</name>
    <name evidence="10" type="ORF">HPTL_1591</name>
</gene>
<dbReference type="UniPathway" id="UPA00035">
    <property type="reaction ID" value="UER00043"/>
</dbReference>
<accession>A0A2Z6DZA0</accession>
<evidence type="ECO:0000256" key="8">
    <source>
        <dbReference type="HAMAP-Rule" id="MF_00134"/>
    </source>
</evidence>
<dbReference type="SUPFAM" id="SSF51366">
    <property type="entry name" value="Ribulose-phoshate binding barrel"/>
    <property type="match status" value="1"/>
</dbReference>
<evidence type="ECO:0000256" key="2">
    <source>
        <dbReference type="ARBA" id="ARBA00004696"/>
    </source>
</evidence>
<evidence type="ECO:0000256" key="6">
    <source>
        <dbReference type="ARBA" id="ARBA00023141"/>
    </source>
</evidence>
<evidence type="ECO:0000256" key="3">
    <source>
        <dbReference type="ARBA" id="ARBA00022605"/>
    </source>
</evidence>
<dbReference type="KEGG" id="htl:HPTL_1591"/>
<evidence type="ECO:0000256" key="7">
    <source>
        <dbReference type="ARBA" id="ARBA00023239"/>
    </source>
</evidence>
<dbReference type="HAMAP" id="MF_00134_B">
    <property type="entry name" value="IGPS_B"/>
    <property type="match status" value="1"/>
</dbReference>
<dbReference type="EMBL" id="AP018558">
    <property type="protein sequence ID" value="BBD77851.1"/>
    <property type="molecule type" value="Genomic_DNA"/>
</dbReference>
<proteinExistence type="inferred from homology"/>
<keyword evidence="7 8" id="KW-0456">Lyase</keyword>
<keyword evidence="4 8" id="KW-0210">Decarboxylase</keyword>
<dbReference type="CDD" id="cd00331">
    <property type="entry name" value="IGPS"/>
    <property type="match status" value="1"/>
</dbReference>
<name>A0A2Z6DZA0_HYDTE</name>
<comment type="similarity">
    <text evidence="8">Belongs to the TrpC family.</text>
</comment>
<dbReference type="InterPro" id="IPR001468">
    <property type="entry name" value="Indole-3-GlycerolPSynthase_CS"/>
</dbReference>
<keyword evidence="11" id="KW-1185">Reference proteome</keyword>
<dbReference type="AlphaFoldDB" id="A0A2Z6DZA0"/>
<evidence type="ECO:0000313" key="11">
    <source>
        <dbReference type="Proteomes" id="UP000262004"/>
    </source>
</evidence>
<dbReference type="GO" id="GO:0004425">
    <property type="term" value="F:indole-3-glycerol-phosphate synthase activity"/>
    <property type="evidence" value="ECO:0007669"/>
    <property type="project" value="UniProtKB-UniRule"/>
</dbReference>
<evidence type="ECO:0000256" key="1">
    <source>
        <dbReference type="ARBA" id="ARBA00001633"/>
    </source>
</evidence>
<evidence type="ECO:0000256" key="5">
    <source>
        <dbReference type="ARBA" id="ARBA00022822"/>
    </source>
</evidence>
<dbReference type="PANTHER" id="PTHR22854">
    <property type="entry name" value="TRYPTOPHAN BIOSYNTHESIS PROTEIN"/>
    <property type="match status" value="1"/>
</dbReference>
<keyword evidence="5 8" id="KW-0822">Tryptophan biosynthesis</keyword>
<dbReference type="RefSeq" id="WP_197713642.1">
    <property type="nucleotide sequence ID" value="NZ_AP018558.1"/>
</dbReference>
<dbReference type="FunFam" id="3.20.20.70:FF:000024">
    <property type="entry name" value="Indole-3-glycerol phosphate synthase"/>
    <property type="match status" value="1"/>
</dbReference>
<evidence type="ECO:0000259" key="9">
    <source>
        <dbReference type="Pfam" id="PF00218"/>
    </source>
</evidence>
<comment type="catalytic activity">
    <reaction evidence="1 8">
        <text>1-(2-carboxyphenylamino)-1-deoxy-D-ribulose 5-phosphate + H(+) = (1S,2R)-1-C-(indol-3-yl)glycerol 3-phosphate + CO2 + H2O</text>
        <dbReference type="Rhea" id="RHEA:23476"/>
        <dbReference type="ChEBI" id="CHEBI:15377"/>
        <dbReference type="ChEBI" id="CHEBI:15378"/>
        <dbReference type="ChEBI" id="CHEBI:16526"/>
        <dbReference type="ChEBI" id="CHEBI:58613"/>
        <dbReference type="ChEBI" id="CHEBI:58866"/>
        <dbReference type="EC" id="4.1.1.48"/>
    </reaction>
</comment>
<dbReference type="InterPro" id="IPR045186">
    <property type="entry name" value="Indole-3-glycerol_P_synth"/>
</dbReference>
<comment type="pathway">
    <text evidence="2 8">Amino-acid biosynthesis; L-tryptophan biosynthesis; L-tryptophan from chorismate: step 4/5.</text>
</comment>
<dbReference type="NCBIfam" id="NF001377">
    <property type="entry name" value="PRK00278.2-4"/>
    <property type="match status" value="1"/>
</dbReference>